<evidence type="ECO:0000256" key="2">
    <source>
        <dbReference type="ARBA" id="ARBA00022946"/>
    </source>
</evidence>
<organism evidence="4 5">
    <name type="scientific">Cladophialophora carrionii</name>
    <dbReference type="NCBI Taxonomy" id="86049"/>
    <lineage>
        <taxon>Eukaryota</taxon>
        <taxon>Fungi</taxon>
        <taxon>Dikarya</taxon>
        <taxon>Ascomycota</taxon>
        <taxon>Pezizomycotina</taxon>
        <taxon>Eurotiomycetes</taxon>
        <taxon>Chaetothyriomycetidae</taxon>
        <taxon>Chaetothyriales</taxon>
        <taxon>Herpotrichiellaceae</taxon>
        <taxon>Cladophialophora</taxon>
    </lineage>
</organism>
<reference evidence="5" key="1">
    <citation type="submission" date="2015-07" db="EMBL/GenBank/DDBJ databases">
        <authorList>
            <person name="Teixeira M.M."/>
            <person name="Souza R.C."/>
            <person name="Almeida L.G."/>
            <person name="Vicente V.A."/>
            <person name="de Hoog S."/>
            <person name="Bocca A.L."/>
            <person name="de Almeida S.R."/>
            <person name="Vasconcelos A.T."/>
            <person name="Felipe M.S."/>
        </authorList>
    </citation>
    <scope>NUCLEOTIDE SEQUENCE [LARGE SCALE GENOMIC DNA]</scope>
    <source>
        <strain evidence="5">KSF</strain>
    </source>
</reference>
<comment type="caution">
    <text evidence="4">The sequence shown here is derived from an EMBL/GenBank/DDBJ whole genome shotgun (WGS) entry which is preliminary data.</text>
</comment>
<dbReference type="InterPro" id="IPR051975">
    <property type="entry name" value="mtLSU_mL45"/>
</dbReference>
<dbReference type="eggNOG" id="ENOG502SAX9">
    <property type="taxonomic scope" value="Eukaryota"/>
</dbReference>
<dbReference type="VEuPathDB" id="FungiDB:G647_08487"/>
<dbReference type="OrthoDB" id="19619at2759"/>
<proteinExistence type="predicted"/>
<dbReference type="STRING" id="86049.A0A1C1CII9"/>
<dbReference type="VEuPathDB" id="FungiDB:CLCR_04192"/>
<keyword evidence="5" id="KW-1185">Reference proteome</keyword>
<evidence type="ECO:0000256" key="3">
    <source>
        <dbReference type="ARBA" id="ARBA00023128"/>
    </source>
</evidence>
<dbReference type="GO" id="GO:0005739">
    <property type="term" value="C:mitochondrion"/>
    <property type="evidence" value="ECO:0007669"/>
    <property type="project" value="UniProtKB-SubCell"/>
</dbReference>
<name>A0A1C1CII9_9EURO</name>
<dbReference type="AlphaFoldDB" id="A0A1C1CII9"/>
<dbReference type="PANTHER" id="PTHR28554:SF1">
    <property type="entry name" value="LARGE RIBOSOMAL SUBUNIT PROTEIN ML45"/>
    <property type="match status" value="1"/>
</dbReference>
<protein>
    <submittedName>
        <fullName evidence="4">Uncharacterized protein</fullName>
    </submittedName>
</protein>
<accession>A0A1C1CII9</accession>
<keyword evidence="3" id="KW-0496">Mitochondrion</keyword>
<dbReference type="PANTHER" id="PTHR28554">
    <property type="entry name" value="39S RIBOSOMAL PROTEIN L45, MITOCHONDRIAL"/>
    <property type="match status" value="1"/>
</dbReference>
<dbReference type="Gene3D" id="3.10.450.240">
    <property type="match status" value="1"/>
</dbReference>
<evidence type="ECO:0000313" key="4">
    <source>
        <dbReference type="EMBL" id="OCT48344.1"/>
    </source>
</evidence>
<sequence length="347" mass="39509">MSQSITRLLPMQATVTSPFSATTITTRSIPHIVRRPCPECAGITSSLSTRQFSSTRRRDALVKNNVTNIDSRLPKQSSMKSQVKKASKQQMGNDLGKLPQTFILPPASELPPWTTFKRTKIHWLQMKTAFKDWWSLVVFLKWDAKRDPLTGKKMRKPMELNSRVAVAKDLHERFHIALGKGDMKILQALCCEGLLGTARTRIEKRKVMRKPVEWWKLMGYTGLKYWSWLDRWPLSPLLPNSAARVVSDRLAPLPVADSYLRQCIVRIRSVQQYELADAEQTTTRDHTDYVVIQKITSKGEDGEWKLWGLTEPTTMDEIDTMLAGGTKEIGTTLAERIQDKLSNLTGV</sequence>
<dbReference type="Proteomes" id="UP000094526">
    <property type="component" value="Unassembled WGS sequence"/>
</dbReference>
<evidence type="ECO:0000313" key="5">
    <source>
        <dbReference type="Proteomes" id="UP000094526"/>
    </source>
</evidence>
<evidence type="ECO:0000256" key="1">
    <source>
        <dbReference type="ARBA" id="ARBA00004173"/>
    </source>
</evidence>
<keyword evidence="2" id="KW-0809">Transit peptide</keyword>
<comment type="subcellular location">
    <subcellularLocation>
        <location evidence="1">Mitochondrion</location>
    </subcellularLocation>
</comment>
<gene>
    <name evidence="4" type="ORF">CLCR_04192</name>
</gene>
<dbReference type="EMBL" id="LGRB01000012">
    <property type="protein sequence ID" value="OCT48344.1"/>
    <property type="molecule type" value="Genomic_DNA"/>
</dbReference>